<reference evidence="10" key="1">
    <citation type="submission" date="2020-09" db="EMBL/GenBank/DDBJ databases">
        <title>Desulfogranum mesoprofundum gen. nov., sp. nov., a novel mesophilic, sulfate-reducing chemolithoautotroph isolated from a deep-sea hydrothermal vent chimney in the Suiyo Seamount.</title>
        <authorList>
            <person name="Hashimoto Y."/>
            <person name="Nakagawa S."/>
        </authorList>
    </citation>
    <scope>NUCLEOTIDE SEQUENCE</scope>
    <source>
        <strain evidence="10">KT2</strain>
    </source>
</reference>
<dbReference type="GO" id="GO:0009055">
    <property type="term" value="F:electron transfer activity"/>
    <property type="evidence" value="ECO:0007669"/>
    <property type="project" value="TreeGrafter"/>
</dbReference>
<evidence type="ECO:0000256" key="8">
    <source>
        <dbReference type="SAM" id="Phobius"/>
    </source>
</evidence>
<keyword evidence="5" id="KW-0249">Electron transport</keyword>
<evidence type="ECO:0000256" key="1">
    <source>
        <dbReference type="ARBA" id="ARBA00004370"/>
    </source>
</evidence>
<keyword evidence="4" id="KW-0479">Metal-binding</keyword>
<evidence type="ECO:0000256" key="4">
    <source>
        <dbReference type="ARBA" id="ARBA00022723"/>
    </source>
</evidence>
<feature type="transmembrane region" description="Helical" evidence="8">
    <location>
        <begin position="118"/>
        <end position="137"/>
    </location>
</feature>
<protein>
    <submittedName>
        <fullName evidence="10">Cytochrome c</fullName>
    </submittedName>
</protein>
<dbReference type="GO" id="GO:0009061">
    <property type="term" value="P:anaerobic respiration"/>
    <property type="evidence" value="ECO:0007669"/>
    <property type="project" value="TreeGrafter"/>
</dbReference>
<evidence type="ECO:0000256" key="2">
    <source>
        <dbReference type="ARBA" id="ARBA00022448"/>
    </source>
</evidence>
<feature type="transmembrane region" description="Helical" evidence="8">
    <location>
        <begin position="65"/>
        <end position="90"/>
    </location>
</feature>
<evidence type="ECO:0000256" key="5">
    <source>
        <dbReference type="ARBA" id="ARBA00022982"/>
    </source>
</evidence>
<accession>A0A8D5JKT5</accession>
<sequence>MSEKNSKQQVSTEEGGSSIGWQEQIGLSVKTPIGLLGFGITTMCFTLTILGLLGHVTGLIENHYAAIVTFLIFPSGMVFGLILIPVAWYLRRKKWFKNSLTSKNVILDFGKSTHRRGVILFLVLSIINLAVFSFVIYEAYHFTESDYFCGAVCHTVMDPEYTAYQRSPHAKVGCVSCHIGSGAEWYVKAKLSGLRQVKAVFDGKFSRPIPAPVEHLRPAQDTCEQCHWPEKFHGKKVKKFVSYSNEDQENPEIKEIALHIGGRNPLTDRFEGIHWHVSKDVKVEYESLNETRTKIGRIKVTKPSGVTEEYVVDGEEKSEPGTWRTMDCIDCHNRPTHVYDDLEEKIDFGLHSKKLDAKIPGLREDSIVVLRKEYGSREEAEEQLVETLLALQAQRNGDDFVAENEQALISSGKYLLDAYLANVWPAMNVTWGTYKGHNGHKNEESGYGCFRCHDEEHTTAYGKTISQSCDLCHDEPE</sequence>
<evidence type="ECO:0000259" key="9">
    <source>
        <dbReference type="Pfam" id="PF03264"/>
    </source>
</evidence>
<keyword evidence="11" id="KW-1185">Reference proteome</keyword>
<dbReference type="GO" id="GO:0046872">
    <property type="term" value="F:metal ion binding"/>
    <property type="evidence" value="ECO:0007669"/>
    <property type="project" value="UniProtKB-KW"/>
</dbReference>
<proteinExistence type="predicted"/>
<evidence type="ECO:0000256" key="3">
    <source>
        <dbReference type="ARBA" id="ARBA00022617"/>
    </source>
</evidence>
<evidence type="ECO:0000256" key="6">
    <source>
        <dbReference type="ARBA" id="ARBA00023004"/>
    </source>
</evidence>
<dbReference type="RefSeq" id="WP_228856040.1">
    <property type="nucleotide sequence ID" value="NZ_AP024086.1"/>
</dbReference>
<dbReference type="AlphaFoldDB" id="A0A8D5JKT5"/>
<comment type="subcellular location">
    <subcellularLocation>
        <location evidence="1">Membrane</location>
    </subcellularLocation>
</comment>
<dbReference type="Proteomes" id="UP000826725">
    <property type="component" value="Chromosome"/>
</dbReference>
<feature type="transmembrane region" description="Helical" evidence="8">
    <location>
        <begin position="33"/>
        <end position="53"/>
    </location>
</feature>
<keyword evidence="3" id="KW-0349">Heme</keyword>
<keyword evidence="8" id="KW-0812">Transmembrane</keyword>
<dbReference type="PANTHER" id="PTHR30333:SF1">
    <property type="entry name" value="CYTOCHROME C-TYPE PROTEIN NAPC"/>
    <property type="match status" value="1"/>
</dbReference>
<dbReference type="EMBL" id="AP024086">
    <property type="protein sequence ID" value="BCL59857.1"/>
    <property type="molecule type" value="Genomic_DNA"/>
</dbReference>
<keyword evidence="6" id="KW-0408">Iron</keyword>
<gene>
    <name evidence="10" type="ORF">DGMP_05500</name>
</gene>
<dbReference type="InterPro" id="IPR005126">
    <property type="entry name" value="NapC/NirT_cyt_c_N"/>
</dbReference>
<feature type="domain" description="NapC/NirT cytochrome c N-terminal" evidence="9">
    <location>
        <begin position="117"/>
        <end position="205"/>
    </location>
</feature>
<evidence type="ECO:0000313" key="10">
    <source>
        <dbReference type="EMBL" id="BCL59857.1"/>
    </source>
</evidence>
<organism evidence="10 11">
    <name type="scientific">Desulfomarina profundi</name>
    <dbReference type="NCBI Taxonomy" id="2772557"/>
    <lineage>
        <taxon>Bacteria</taxon>
        <taxon>Pseudomonadati</taxon>
        <taxon>Thermodesulfobacteriota</taxon>
        <taxon>Desulfobulbia</taxon>
        <taxon>Desulfobulbales</taxon>
        <taxon>Desulfobulbaceae</taxon>
        <taxon>Desulfomarina</taxon>
    </lineage>
</organism>
<dbReference type="Pfam" id="PF03264">
    <property type="entry name" value="Cytochrom_NNT"/>
    <property type="match status" value="1"/>
</dbReference>
<dbReference type="GO" id="GO:0016020">
    <property type="term" value="C:membrane"/>
    <property type="evidence" value="ECO:0007669"/>
    <property type="project" value="UniProtKB-SubCell"/>
</dbReference>
<keyword evidence="2" id="KW-0813">Transport</keyword>
<dbReference type="InterPro" id="IPR051174">
    <property type="entry name" value="Cytochrome_c-type_ET"/>
</dbReference>
<evidence type="ECO:0000256" key="7">
    <source>
        <dbReference type="ARBA" id="ARBA00023136"/>
    </source>
</evidence>
<keyword evidence="7 8" id="KW-0472">Membrane</keyword>
<dbReference type="PANTHER" id="PTHR30333">
    <property type="entry name" value="CYTOCHROME C-TYPE PROTEIN"/>
    <property type="match status" value="1"/>
</dbReference>
<name>A0A8D5JKT5_9BACT</name>
<evidence type="ECO:0000313" key="11">
    <source>
        <dbReference type="Proteomes" id="UP000826725"/>
    </source>
</evidence>
<dbReference type="KEGG" id="dbk:DGMP_05500"/>
<keyword evidence="8" id="KW-1133">Transmembrane helix</keyword>